<dbReference type="InterPro" id="IPR050109">
    <property type="entry name" value="HTH-type_TetR-like_transc_reg"/>
</dbReference>
<dbReference type="InterPro" id="IPR001647">
    <property type="entry name" value="HTH_TetR"/>
</dbReference>
<dbReference type="PANTHER" id="PTHR30055">
    <property type="entry name" value="HTH-TYPE TRANSCRIPTIONAL REGULATOR RUTR"/>
    <property type="match status" value="1"/>
</dbReference>
<sequence>MTNDRSAALANQRRIAVSDVRLPEHVLLEGTSGRILREALLLFAERGFYGTSIRDLAEACEIRSSTLYSHFPAKENVLAELVRIGHEEHHRRLVEAASEGPADPESRLRRVVRAHVLAHAEFPLLAVVANNELHALSPELAGPAVMLRADGRQLLIDILNEGITEGVFDVPDAFLAVTAISGMGMRVANWYRPSSAAMSYSRSSAALSAAVASARANRSSSLRPARSIGFPVSPTTQPSP</sequence>
<evidence type="ECO:0000313" key="6">
    <source>
        <dbReference type="Proteomes" id="UP001597368"/>
    </source>
</evidence>
<proteinExistence type="predicted"/>
<evidence type="ECO:0000259" key="4">
    <source>
        <dbReference type="PROSITE" id="PS50977"/>
    </source>
</evidence>
<dbReference type="EMBL" id="JBHUFV010000094">
    <property type="protein sequence ID" value="MFD1939702.1"/>
    <property type="molecule type" value="Genomic_DNA"/>
</dbReference>
<dbReference type="Pfam" id="PF17932">
    <property type="entry name" value="TetR_C_24"/>
    <property type="match status" value="1"/>
</dbReference>
<accession>A0ABW4TFB4</accession>
<dbReference type="InterPro" id="IPR036271">
    <property type="entry name" value="Tet_transcr_reg_TetR-rel_C_sf"/>
</dbReference>
<protein>
    <submittedName>
        <fullName evidence="5">TetR/AcrR family transcriptional regulator</fullName>
    </submittedName>
</protein>
<dbReference type="Gene3D" id="1.10.357.10">
    <property type="entry name" value="Tetracycline Repressor, domain 2"/>
    <property type="match status" value="1"/>
</dbReference>
<organism evidence="5 6">
    <name type="scientific">Nonomuraea mangrovi</name>
    <dbReference type="NCBI Taxonomy" id="2316207"/>
    <lineage>
        <taxon>Bacteria</taxon>
        <taxon>Bacillati</taxon>
        <taxon>Actinomycetota</taxon>
        <taxon>Actinomycetes</taxon>
        <taxon>Streptosporangiales</taxon>
        <taxon>Streptosporangiaceae</taxon>
        <taxon>Nonomuraea</taxon>
    </lineage>
</organism>
<dbReference type="SUPFAM" id="SSF48498">
    <property type="entry name" value="Tetracyclin repressor-like, C-terminal domain"/>
    <property type="match status" value="1"/>
</dbReference>
<evidence type="ECO:0000256" key="1">
    <source>
        <dbReference type="ARBA" id="ARBA00023125"/>
    </source>
</evidence>
<dbReference type="PANTHER" id="PTHR30055:SF237">
    <property type="entry name" value="TRANSCRIPTIONAL REPRESSOR MCE3R"/>
    <property type="match status" value="1"/>
</dbReference>
<dbReference type="PRINTS" id="PR00455">
    <property type="entry name" value="HTHTETR"/>
</dbReference>
<dbReference type="SUPFAM" id="SSF46689">
    <property type="entry name" value="Homeodomain-like"/>
    <property type="match status" value="1"/>
</dbReference>
<gene>
    <name evidence="5" type="ORF">ACFSKW_50425</name>
</gene>
<evidence type="ECO:0000256" key="3">
    <source>
        <dbReference type="SAM" id="MobiDB-lite"/>
    </source>
</evidence>
<feature type="region of interest" description="Disordered" evidence="3">
    <location>
        <begin position="217"/>
        <end position="240"/>
    </location>
</feature>
<evidence type="ECO:0000256" key="2">
    <source>
        <dbReference type="PROSITE-ProRule" id="PRU00335"/>
    </source>
</evidence>
<evidence type="ECO:0000313" key="5">
    <source>
        <dbReference type="EMBL" id="MFD1939702.1"/>
    </source>
</evidence>
<dbReference type="InterPro" id="IPR009057">
    <property type="entry name" value="Homeodomain-like_sf"/>
</dbReference>
<reference evidence="6" key="1">
    <citation type="journal article" date="2019" name="Int. J. Syst. Evol. Microbiol.">
        <title>The Global Catalogue of Microorganisms (GCM) 10K type strain sequencing project: providing services to taxonomists for standard genome sequencing and annotation.</title>
        <authorList>
            <consortium name="The Broad Institute Genomics Platform"/>
            <consortium name="The Broad Institute Genome Sequencing Center for Infectious Disease"/>
            <person name="Wu L."/>
            <person name="Ma J."/>
        </authorList>
    </citation>
    <scope>NUCLEOTIDE SEQUENCE [LARGE SCALE GENOMIC DNA]</scope>
    <source>
        <strain evidence="6">ICMP 6774ER</strain>
    </source>
</reference>
<dbReference type="Pfam" id="PF00440">
    <property type="entry name" value="TetR_N"/>
    <property type="match status" value="1"/>
</dbReference>
<name>A0ABW4TFB4_9ACTN</name>
<dbReference type="Proteomes" id="UP001597368">
    <property type="component" value="Unassembled WGS sequence"/>
</dbReference>
<feature type="domain" description="HTH tetR-type" evidence="4">
    <location>
        <begin position="29"/>
        <end position="89"/>
    </location>
</feature>
<dbReference type="PROSITE" id="PS50977">
    <property type="entry name" value="HTH_TETR_2"/>
    <property type="match status" value="1"/>
</dbReference>
<dbReference type="InterPro" id="IPR041490">
    <property type="entry name" value="KstR2_TetR_C"/>
</dbReference>
<feature type="DNA-binding region" description="H-T-H motif" evidence="2">
    <location>
        <begin position="52"/>
        <end position="71"/>
    </location>
</feature>
<dbReference type="RefSeq" id="WP_379582216.1">
    <property type="nucleotide sequence ID" value="NZ_JBHUFV010000094.1"/>
</dbReference>
<comment type="caution">
    <text evidence="5">The sequence shown here is derived from an EMBL/GenBank/DDBJ whole genome shotgun (WGS) entry which is preliminary data.</text>
</comment>
<keyword evidence="1 2" id="KW-0238">DNA-binding</keyword>
<keyword evidence="6" id="KW-1185">Reference proteome</keyword>
<feature type="compositionally biased region" description="Low complexity" evidence="3">
    <location>
        <begin position="217"/>
        <end position="227"/>
    </location>
</feature>